<organism evidence="3 4">
    <name type="scientific">Selenomonas sputigena (strain ATCC 35185 / DSM 20758 / CCUG 44933 / VPI D19B-28)</name>
    <dbReference type="NCBI Taxonomy" id="546271"/>
    <lineage>
        <taxon>Bacteria</taxon>
        <taxon>Bacillati</taxon>
        <taxon>Bacillota</taxon>
        <taxon>Negativicutes</taxon>
        <taxon>Selenomonadales</taxon>
        <taxon>Selenomonadaceae</taxon>
        <taxon>Selenomonas</taxon>
    </lineage>
</organism>
<dbReference type="Proteomes" id="UP000011124">
    <property type="component" value="Chromosome"/>
</dbReference>
<feature type="transmembrane region" description="Helical" evidence="1">
    <location>
        <begin position="6"/>
        <end position="27"/>
    </location>
</feature>
<feature type="transmembrane region" description="Helical" evidence="1">
    <location>
        <begin position="39"/>
        <end position="57"/>
    </location>
</feature>
<evidence type="ECO:0000256" key="1">
    <source>
        <dbReference type="SAM" id="Phobius"/>
    </source>
</evidence>
<dbReference type="RefSeq" id="WP_006193038.1">
    <property type="nucleotide sequence ID" value="NC_015437.1"/>
</dbReference>
<dbReference type="Proteomes" id="UP000003505">
    <property type="component" value="Unassembled WGS sequence"/>
</dbReference>
<dbReference type="Pfam" id="PF05437">
    <property type="entry name" value="AzlD"/>
    <property type="match status" value="1"/>
</dbReference>
<evidence type="ECO:0000313" key="5">
    <source>
        <dbReference type="Proteomes" id="UP000011124"/>
    </source>
</evidence>
<reference evidence="2 5" key="2">
    <citation type="submission" date="2011-04" db="EMBL/GenBank/DDBJ databases">
        <title>The complete genome of Selenomonas sputigena DSM 20758.</title>
        <authorList>
            <consortium name="US DOE Joint Genome Institute (JGI-PGF)"/>
            <person name="Lucas S."/>
            <person name="Copeland A."/>
            <person name="Lapidus A."/>
            <person name="Bruce D."/>
            <person name="Goodwin L."/>
            <person name="Pitluck S."/>
            <person name="Peters L."/>
            <person name="Kyrpides N."/>
            <person name="Mavromatis K."/>
            <person name="Ivanova N."/>
            <person name="Ovchinnikova G."/>
            <person name="Teshima H."/>
            <person name="Detter J.C."/>
            <person name="Tapia R."/>
            <person name="Han C."/>
            <person name="Land M."/>
            <person name="Hauser L."/>
            <person name="Markowitz V."/>
            <person name="Cheng J.-F."/>
            <person name="Hugenholtz P."/>
            <person name="Woyke T."/>
            <person name="Wu D."/>
            <person name="Gronow S."/>
            <person name="Wellnitz S."/>
            <person name="Schneider S."/>
            <person name="Klenk H.-P."/>
            <person name="Eisen J.A."/>
        </authorList>
    </citation>
    <scope>NUCLEOTIDE SEQUENCE [LARGE SCALE GENOMIC DNA]</scope>
    <source>
        <strain evidence="2">ATCC 35185</strain>
        <strain evidence="5">ATCC 35185 / DSM 20758 / VPI D19B-28</strain>
    </source>
</reference>
<protein>
    <submittedName>
        <fullName evidence="2 3">Branched-chain amino acid transport</fullName>
    </submittedName>
</protein>
<keyword evidence="1" id="KW-0472">Membrane</keyword>
<dbReference type="STRING" id="546271.Selsp_0907"/>
<dbReference type="KEGG" id="ssg:Selsp_0907"/>
<dbReference type="eggNOG" id="ENOG5032RVD">
    <property type="taxonomic scope" value="Bacteria"/>
</dbReference>
<feature type="transmembrane region" description="Helical" evidence="1">
    <location>
        <begin position="69"/>
        <end position="102"/>
    </location>
</feature>
<evidence type="ECO:0000313" key="2">
    <source>
        <dbReference type="EMBL" id="AEB99871.1"/>
    </source>
</evidence>
<evidence type="ECO:0000313" key="4">
    <source>
        <dbReference type="Proteomes" id="UP000003505"/>
    </source>
</evidence>
<reference evidence="3 4" key="1">
    <citation type="submission" date="2009-09" db="EMBL/GenBank/DDBJ databases">
        <authorList>
            <person name="Weinstock G."/>
            <person name="Sodergren E."/>
            <person name="Clifton S."/>
            <person name="Fulton L."/>
            <person name="Fulton B."/>
            <person name="Courtney L."/>
            <person name="Fronick C."/>
            <person name="Harrison M."/>
            <person name="Strong C."/>
            <person name="Farmer C."/>
            <person name="Delahaunty K."/>
            <person name="Markovic C."/>
            <person name="Hall O."/>
            <person name="Minx P."/>
            <person name="Tomlinson C."/>
            <person name="Mitreva M."/>
            <person name="Nelson J."/>
            <person name="Hou S."/>
            <person name="Wollam A."/>
            <person name="Pepin K.H."/>
            <person name="Johnson M."/>
            <person name="Bhonagiri V."/>
            <person name="Nash W.E."/>
            <person name="Warren W."/>
            <person name="Chinwalla A."/>
            <person name="Mardis E.R."/>
            <person name="Wilson R.K."/>
        </authorList>
    </citation>
    <scope>NUCLEOTIDE SEQUENCE [LARGE SCALE GENOMIC DNA]</scope>
    <source>
        <strain evidence="3">ATCC 35185</strain>
        <strain evidence="4">ATCC 35185 / DSM 20758 / VPI D19B-28</strain>
    </source>
</reference>
<sequence>MKHDVFLYILVMTAVTLAIRLVPLTLLRRPIKSRFLRSFLYYVPYVTLAVMTFPAIVDATQMPAAGVAALLAGISLAWVGASLFQVSAACCVVVFLFELVLLK</sequence>
<keyword evidence="5" id="KW-1185">Reference proteome</keyword>
<proteinExistence type="predicted"/>
<name>C9LW89_SELS3</name>
<accession>C9LW89</accession>
<dbReference type="AlphaFoldDB" id="C9LW89"/>
<dbReference type="EMBL" id="CP002637">
    <property type="protein sequence ID" value="AEB99871.1"/>
    <property type="molecule type" value="Genomic_DNA"/>
</dbReference>
<gene>
    <name evidence="2" type="ordered locus">Selsp_0907</name>
    <name evidence="3" type="ORF">SELSPUOL_01743</name>
</gene>
<keyword evidence="1" id="KW-0812">Transmembrane</keyword>
<keyword evidence="1" id="KW-1133">Transmembrane helix</keyword>
<evidence type="ECO:0000313" key="3">
    <source>
        <dbReference type="EMBL" id="EEX76892.1"/>
    </source>
</evidence>
<dbReference type="HOGENOM" id="CLU_157896_2_1_9"/>
<dbReference type="InterPro" id="IPR008407">
    <property type="entry name" value="Brnchd-chn_aa_trnsp_AzlD"/>
</dbReference>
<dbReference type="OrthoDB" id="9811308at2"/>
<dbReference type="EMBL" id="ACKP02000040">
    <property type="protein sequence ID" value="EEX76892.1"/>
    <property type="molecule type" value="Genomic_DNA"/>
</dbReference>